<dbReference type="SMART" id="SM00575">
    <property type="entry name" value="ZnF_PMZ"/>
    <property type="match status" value="1"/>
</dbReference>
<evidence type="ECO:0000256" key="4">
    <source>
        <dbReference type="PROSITE-ProRule" id="PRU00325"/>
    </source>
</evidence>
<keyword evidence="1" id="KW-0479">Metal-binding</keyword>
<feature type="compositionally biased region" description="Acidic residues" evidence="5">
    <location>
        <begin position="181"/>
        <end position="193"/>
    </location>
</feature>
<feature type="domain" description="SWIM-type" evidence="6">
    <location>
        <begin position="607"/>
        <end position="639"/>
    </location>
</feature>
<dbReference type="AlphaFoldDB" id="A0A6D2IRB0"/>
<evidence type="ECO:0000256" key="1">
    <source>
        <dbReference type="ARBA" id="ARBA00022723"/>
    </source>
</evidence>
<evidence type="ECO:0000313" key="7">
    <source>
        <dbReference type="EMBL" id="CAA7031635.1"/>
    </source>
</evidence>
<gene>
    <name evidence="7" type="ORF">MERR_LOCUS18870</name>
</gene>
<dbReference type="InterPro" id="IPR007527">
    <property type="entry name" value="Znf_SWIM"/>
</dbReference>
<sequence length="644" mass="74891">MVYKNNAFKYDGVLSKPGLLMDPDYATWSLFQDFADEHAANCVPVQQIWYKLSSQDMDKITSIFHLRSDAEINQMCGIVIEGGGELDLFLEQLKMPAISHKEDEREAQAVNEATEEENRDDIVDYARANKAVEEEQEEDIVKEGGDDARFLEYYQEIRLNDNVGQGFDTNGEDVAPTGEETAGEPLDDDDEAEMERQCHDADRPEPVVDTDDEWDDFCRKETAVSRTTYRKEKAPYLWLMQTLRSGNAFKDQLLRYVLKTNYDVKLCRWEKTKLAAVCTNEKCPWKIYCSVEKPKKLWMVKSFVDVHNHMKSSKARMLKQGVIANLYKDEARRRPGLRWTDIKDEIMLRNTWKSCCRPIIGLDGAFLKWELKGEILAAVGRDADNRIFPIAWAIVRVEDTESWTWFVEKLKIDLGLELGNGITIISDKQKGLINVVADLLPNAEHRHCARHIFANWRKNYKTEDYEDYFWDIAYNSNVGDFQFNMDALKAFDETAYTDLLKTEPKIWCRAWFPYHSRSEDVTNNLSESYNRTIKEARKLPLINMLEEIRRLAMKRISRRREKTRSCVTKFPPHIMAIFEKNRKASKHCTVIQSSESLYEVMELTGSFEVCLPEKHCGCNQWNLTGIPCRHAICVITEHNYDPEE</sequence>
<evidence type="ECO:0000259" key="6">
    <source>
        <dbReference type="PROSITE" id="PS50966"/>
    </source>
</evidence>
<dbReference type="GO" id="GO:0008270">
    <property type="term" value="F:zinc ion binding"/>
    <property type="evidence" value="ECO:0007669"/>
    <property type="project" value="UniProtKB-KW"/>
</dbReference>
<dbReference type="PANTHER" id="PTHR31973">
    <property type="entry name" value="POLYPROTEIN, PUTATIVE-RELATED"/>
    <property type="match status" value="1"/>
</dbReference>
<keyword evidence="8" id="KW-1185">Reference proteome</keyword>
<protein>
    <recommendedName>
        <fullName evidence="6">SWIM-type domain-containing protein</fullName>
    </recommendedName>
</protein>
<proteinExistence type="predicted"/>
<feature type="region of interest" description="Disordered" evidence="5">
    <location>
        <begin position="162"/>
        <end position="194"/>
    </location>
</feature>
<name>A0A6D2IRB0_9BRAS</name>
<comment type="caution">
    <text evidence="7">The sequence shown here is derived from an EMBL/GenBank/DDBJ whole genome shotgun (WGS) entry which is preliminary data.</text>
</comment>
<organism evidence="7 8">
    <name type="scientific">Microthlaspi erraticum</name>
    <dbReference type="NCBI Taxonomy" id="1685480"/>
    <lineage>
        <taxon>Eukaryota</taxon>
        <taxon>Viridiplantae</taxon>
        <taxon>Streptophyta</taxon>
        <taxon>Embryophyta</taxon>
        <taxon>Tracheophyta</taxon>
        <taxon>Spermatophyta</taxon>
        <taxon>Magnoliopsida</taxon>
        <taxon>eudicotyledons</taxon>
        <taxon>Gunneridae</taxon>
        <taxon>Pentapetalae</taxon>
        <taxon>rosids</taxon>
        <taxon>malvids</taxon>
        <taxon>Brassicales</taxon>
        <taxon>Brassicaceae</taxon>
        <taxon>Coluteocarpeae</taxon>
        <taxon>Microthlaspi</taxon>
    </lineage>
</organism>
<dbReference type="OrthoDB" id="1112702at2759"/>
<dbReference type="InterPro" id="IPR006564">
    <property type="entry name" value="Znf_PMZ"/>
</dbReference>
<dbReference type="InterPro" id="IPR018289">
    <property type="entry name" value="MULE_transposase_dom"/>
</dbReference>
<keyword evidence="2 4" id="KW-0863">Zinc-finger</keyword>
<evidence type="ECO:0000256" key="3">
    <source>
        <dbReference type="ARBA" id="ARBA00022833"/>
    </source>
</evidence>
<keyword evidence="3" id="KW-0862">Zinc</keyword>
<dbReference type="Pfam" id="PF10551">
    <property type="entry name" value="MULE"/>
    <property type="match status" value="1"/>
</dbReference>
<dbReference type="PROSITE" id="PS50966">
    <property type="entry name" value="ZF_SWIM"/>
    <property type="match status" value="1"/>
</dbReference>
<evidence type="ECO:0000256" key="2">
    <source>
        <dbReference type="ARBA" id="ARBA00022771"/>
    </source>
</evidence>
<accession>A0A6D2IRB0</accession>
<evidence type="ECO:0000313" key="8">
    <source>
        <dbReference type="Proteomes" id="UP000467841"/>
    </source>
</evidence>
<dbReference type="PANTHER" id="PTHR31973:SF189">
    <property type="entry name" value="TRANSPOSASE, MUDR, PLANT, MULE TRANSPOSASE DOMAIN PROTEIN-RELATED"/>
    <property type="match status" value="1"/>
</dbReference>
<dbReference type="Proteomes" id="UP000467841">
    <property type="component" value="Unassembled WGS sequence"/>
</dbReference>
<dbReference type="EMBL" id="CACVBM020001108">
    <property type="protein sequence ID" value="CAA7031635.1"/>
    <property type="molecule type" value="Genomic_DNA"/>
</dbReference>
<evidence type="ECO:0000256" key="5">
    <source>
        <dbReference type="SAM" id="MobiDB-lite"/>
    </source>
</evidence>
<reference evidence="7" key="1">
    <citation type="submission" date="2020-01" db="EMBL/GenBank/DDBJ databases">
        <authorList>
            <person name="Mishra B."/>
        </authorList>
    </citation>
    <scope>NUCLEOTIDE SEQUENCE [LARGE SCALE GENOMIC DNA]</scope>
</reference>